<dbReference type="SUPFAM" id="SSF51658">
    <property type="entry name" value="Xylose isomerase-like"/>
    <property type="match status" value="1"/>
</dbReference>
<sequence>MSWGIGSYSLTWAIGVPGYEPPNRPLAARDLLAAAKDVGAGVVQYADNLPLHALSESELGELVRLAREWDIGLEAGLRGTAPESLALYAELAVQIGSPIVRTLITEPDIRSAYRDLEASLSDYESKGIVLAIENHGLHTTDRLVALFEHFDSPSLGCCLDTVNSFGALEGPDTVIRALAHYTVNLHIKDFEIKRVDHQMGFSVLGTPAGQGRLNWPLLREALRKSGRTPNWILELWTPFAGSVERTIELEREWFEASIPFVRGEWKNENDA</sequence>
<keyword evidence="3" id="KW-1185">Reference proteome</keyword>
<dbReference type="Proteomes" id="UP001153387">
    <property type="component" value="Unassembled WGS sequence"/>
</dbReference>
<dbReference type="RefSeq" id="WP_277563781.1">
    <property type="nucleotide sequence ID" value="NZ_JAPDHZ010000002.1"/>
</dbReference>
<accession>A0A9X4KDA4</accession>
<name>A0A9X4KDA4_9BACL</name>
<dbReference type="GO" id="GO:0016853">
    <property type="term" value="F:isomerase activity"/>
    <property type="evidence" value="ECO:0007669"/>
    <property type="project" value="UniProtKB-KW"/>
</dbReference>
<dbReference type="Gene3D" id="3.20.20.150">
    <property type="entry name" value="Divalent-metal-dependent TIM barrel enzymes"/>
    <property type="match status" value="1"/>
</dbReference>
<dbReference type="InterPro" id="IPR013022">
    <property type="entry name" value="Xyl_isomerase-like_TIM-brl"/>
</dbReference>
<keyword evidence="2" id="KW-0413">Isomerase</keyword>
<dbReference type="PANTHER" id="PTHR12110:SF52">
    <property type="entry name" value="XYLOSE ISOMERASE"/>
    <property type="match status" value="1"/>
</dbReference>
<dbReference type="AlphaFoldDB" id="A0A9X4KDA4"/>
<evidence type="ECO:0000313" key="3">
    <source>
        <dbReference type="Proteomes" id="UP001153387"/>
    </source>
</evidence>
<organism evidence="2 3">
    <name type="scientific">Cohnella ginsengisoli</name>
    <dbReference type="NCBI Taxonomy" id="425004"/>
    <lineage>
        <taxon>Bacteria</taxon>
        <taxon>Bacillati</taxon>
        <taxon>Bacillota</taxon>
        <taxon>Bacilli</taxon>
        <taxon>Bacillales</taxon>
        <taxon>Paenibacillaceae</taxon>
        <taxon>Cohnella</taxon>
    </lineage>
</organism>
<dbReference type="InterPro" id="IPR050312">
    <property type="entry name" value="IolE/XylAMocC-like"/>
</dbReference>
<dbReference type="EMBL" id="JAPDHZ010000002">
    <property type="protein sequence ID" value="MDG0789893.1"/>
    <property type="molecule type" value="Genomic_DNA"/>
</dbReference>
<proteinExistence type="predicted"/>
<evidence type="ECO:0000313" key="2">
    <source>
        <dbReference type="EMBL" id="MDG0789893.1"/>
    </source>
</evidence>
<dbReference type="PANTHER" id="PTHR12110">
    <property type="entry name" value="HYDROXYPYRUVATE ISOMERASE"/>
    <property type="match status" value="1"/>
</dbReference>
<dbReference type="Pfam" id="PF01261">
    <property type="entry name" value="AP_endonuc_2"/>
    <property type="match status" value="1"/>
</dbReference>
<protein>
    <submittedName>
        <fullName evidence="2">Sugar phosphate isomerase/epimerase</fullName>
    </submittedName>
</protein>
<reference evidence="2 3" key="1">
    <citation type="submission" date="2022-10" db="EMBL/GenBank/DDBJ databases">
        <title>Comparative genomic analysis of Cohnella hashimotonis sp. nov., isolated from the International Space Station.</title>
        <authorList>
            <person name="Simpson A."/>
            <person name="Venkateswaran K."/>
        </authorList>
    </citation>
    <scope>NUCLEOTIDE SEQUENCE [LARGE SCALE GENOMIC DNA]</scope>
    <source>
        <strain evidence="2 3">DSM 18997</strain>
    </source>
</reference>
<evidence type="ECO:0000259" key="1">
    <source>
        <dbReference type="Pfam" id="PF01261"/>
    </source>
</evidence>
<dbReference type="InterPro" id="IPR036237">
    <property type="entry name" value="Xyl_isomerase-like_sf"/>
</dbReference>
<gene>
    <name evidence="2" type="ORF">OMP38_02810</name>
</gene>
<feature type="domain" description="Xylose isomerase-like TIM barrel" evidence="1">
    <location>
        <begin position="89"/>
        <end position="254"/>
    </location>
</feature>
<comment type="caution">
    <text evidence="2">The sequence shown here is derived from an EMBL/GenBank/DDBJ whole genome shotgun (WGS) entry which is preliminary data.</text>
</comment>